<dbReference type="EMBL" id="LWMW01000126">
    <property type="protein sequence ID" value="KZX15223.1"/>
    <property type="molecule type" value="Genomic_DNA"/>
</dbReference>
<gene>
    <name evidence="1" type="ORF">MBCUT_16830</name>
</gene>
<evidence type="ECO:0000313" key="1">
    <source>
        <dbReference type="EMBL" id="KZX15223.1"/>
    </source>
</evidence>
<reference evidence="1 2" key="1">
    <citation type="submission" date="2016-04" db="EMBL/GenBank/DDBJ databases">
        <title>Genome sequence of Methanobrevibacter cuticularis DSM 11139.</title>
        <authorList>
            <person name="Poehlein A."/>
            <person name="Seedorf H."/>
            <person name="Daniel R."/>
        </authorList>
    </citation>
    <scope>NUCLEOTIDE SEQUENCE [LARGE SCALE GENOMIC DNA]</scope>
    <source>
        <strain evidence="1 2">DSM 11139</strain>
    </source>
</reference>
<comment type="caution">
    <text evidence="1">The sequence shown here is derived from an EMBL/GenBank/DDBJ whole genome shotgun (WGS) entry which is preliminary data.</text>
</comment>
<keyword evidence="2" id="KW-1185">Reference proteome</keyword>
<accession>A0A166D5D3</accession>
<dbReference type="Proteomes" id="UP000077275">
    <property type="component" value="Unassembled WGS sequence"/>
</dbReference>
<protein>
    <submittedName>
        <fullName evidence="1">Uncharacterized protein</fullName>
    </submittedName>
</protein>
<dbReference type="AlphaFoldDB" id="A0A166D5D3"/>
<evidence type="ECO:0000313" key="2">
    <source>
        <dbReference type="Proteomes" id="UP000077275"/>
    </source>
</evidence>
<organism evidence="1 2">
    <name type="scientific">Methanobrevibacter cuticularis</name>
    <dbReference type="NCBI Taxonomy" id="47311"/>
    <lineage>
        <taxon>Archaea</taxon>
        <taxon>Methanobacteriati</taxon>
        <taxon>Methanobacteriota</taxon>
        <taxon>Methanomada group</taxon>
        <taxon>Methanobacteria</taxon>
        <taxon>Methanobacteriales</taxon>
        <taxon>Methanobacteriaceae</taxon>
        <taxon>Methanobrevibacter</taxon>
    </lineage>
</organism>
<sequence length="67" mass="7550">MNCVQIDSLIEEAKERGLNNYNNFTVLGGKNYENVVKNVFNGKMVENPLKGCKGIGMMLKKLNELNE</sequence>
<dbReference type="PATRIC" id="fig|47311.3.peg.1823"/>
<name>A0A166D5D3_9EURY</name>
<dbReference type="STRING" id="47311.MBCUT_16830"/>
<proteinExistence type="predicted"/>